<gene>
    <name evidence="7" type="ORF">VTL71DRAFT_11715</name>
</gene>
<comment type="caution">
    <text evidence="7">The sequence shown here is derived from an EMBL/GenBank/DDBJ whole genome shotgun (WGS) entry which is preliminary data.</text>
</comment>
<evidence type="ECO:0000256" key="2">
    <source>
        <dbReference type="ARBA" id="ARBA00022670"/>
    </source>
</evidence>
<protein>
    <recommendedName>
        <fullName evidence="9">Serine peptidase</fullName>
    </recommendedName>
</protein>
<evidence type="ECO:0000256" key="3">
    <source>
        <dbReference type="ARBA" id="ARBA00022729"/>
    </source>
</evidence>
<keyword evidence="3 6" id="KW-0732">Signal</keyword>
<evidence type="ECO:0000256" key="5">
    <source>
        <dbReference type="ARBA" id="ARBA00023180"/>
    </source>
</evidence>
<proteinExistence type="inferred from homology"/>
<dbReference type="PANTHER" id="PTHR11010:SF23">
    <property type="entry name" value="SERINE PEPTIDASE"/>
    <property type="match status" value="1"/>
</dbReference>
<keyword evidence="4" id="KW-0378">Hydrolase</keyword>
<dbReference type="InterPro" id="IPR029058">
    <property type="entry name" value="AB_hydrolase_fold"/>
</dbReference>
<feature type="chain" id="PRO_5046499625" description="Serine peptidase" evidence="6">
    <location>
        <begin position="19"/>
        <end position="533"/>
    </location>
</feature>
<dbReference type="EMBL" id="JAZHXI010000004">
    <property type="protein sequence ID" value="KAL2072372.1"/>
    <property type="molecule type" value="Genomic_DNA"/>
</dbReference>
<keyword evidence="2" id="KW-0645">Protease</keyword>
<dbReference type="Gene3D" id="3.40.50.1820">
    <property type="entry name" value="alpha/beta hydrolase"/>
    <property type="match status" value="2"/>
</dbReference>
<dbReference type="Proteomes" id="UP001595075">
    <property type="component" value="Unassembled WGS sequence"/>
</dbReference>
<evidence type="ECO:0000256" key="1">
    <source>
        <dbReference type="ARBA" id="ARBA00011079"/>
    </source>
</evidence>
<evidence type="ECO:0008006" key="9">
    <source>
        <dbReference type="Google" id="ProtNLM"/>
    </source>
</evidence>
<dbReference type="PANTHER" id="PTHR11010">
    <property type="entry name" value="PROTEASE S28 PRO-X CARBOXYPEPTIDASE-RELATED"/>
    <property type="match status" value="1"/>
</dbReference>
<dbReference type="InterPro" id="IPR008758">
    <property type="entry name" value="Peptidase_S28"/>
</dbReference>
<name>A0ABR4CRJ4_9HELO</name>
<evidence type="ECO:0000313" key="7">
    <source>
        <dbReference type="EMBL" id="KAL2072372.1"/>
    </source>
</evidence>
<comment type="similarity">
    <text evidence="1">Belongs to the peptidase S28 family.</text>
</comment>
<keyword evidence="8" id="KW-1185">Reference proteome</keyword>
<organism evidence="7 8">
    <name type="scientific">Oculimacula yallundae</name>
    <dbReference type="NCBI Taxonomy" id="86028"/>
    <lineage>
        <taxon>Eukaryota</taxon>
        <taxon>Fungi</taxon>
        <taxon>Dikarya</taxon>
        <taxon>Ascomycota</taxon>
        <taxon>Pezizomycotina</taxon>
        <taxon>Leotiomycetes</taxon>
        <taxon>Helotiales</taxon>
        <taxon>Ploettnerulaceae</taxon>
        <taxon>Oculimacula</taxon>
    </lineage>
</organism>
<reference evidence="7 8" key="1">
    <citation type="journal article" date="2024" name="Commun. Biol.">
        <title>Comparative genomic analysis of thermophilic fungi reveals convergent evolutionary adaptations and gene losses.</title>
        <authorList>
            <person name="Steindorff A.S."/>
            <person name="Aguilar-Pontes M.V."/>
            <person name="Robinson A.J."/>
            <person name="Andreopoulos B."/>
            <person name="LaButti K."/>
            <person name="Kuo A."/>
            <person name="Mondo S."/>
            <person name="Riley R."/>
            <person name="Otillar R."/>
            <person name="Haridas S."/>
            <person name="Lipzen A."/>
            <person name="Grimwood J."/>
            <person name="Schmutz J."/>
            <person name="Clum A."/>
            <person name="Reid I.D."/>
            <person name="Moisan M.C."/>
            <person name="Butler G."/>
            <person name="Nguyen T.T.M."/>
            <person name="Dewar K."/>
            <person name="Conant G."/>
            <person name="Drula E."/>
            <person name="Henrissat B."/>
            <person name="Hansel C."/>
            <person name="Singer S."/>
            <person name="Hutchinson M.I."/>
            <person name="de Vries R.P."/>
            <person name="Natvig D.O."/>
            <person name="Powell A.J."/>
            <person name="Tsang A."/>
            <person name="Grigoriev I.V."/>
        </authorList>
    </citation>
    <scope>NUCLEOTIDE SEQUENCE [LARGE SCALE GENOMIC DNA]</scope>
    <source>
        <strain evidence="7 8">CBS 494.80</strain>
    </source>
</reference>
<evidence type="ECO:0000313" key="8">
    <source>
        <dbReference type="Proteomes" id="UP001595075"/>
    </source>
</evidence>
<keyword evidence="5" id="KW-0325">Glycoprotein</keyword>
<dbReference type="SUPFAM" id="SSF53474">
    <property type="entry name" value="alpha/beta-Hydrolases"/>
    <property type="match status" value="1"/>
</dbReference>
<sequence length="533" mass="59675">MKTSMLIAFSALACLVSSNHFSHMINLPRMGNIARADESAAVAGNTTGSGFFTQLLDHNDPTKGTFQQKFWWNTEFYAGPGSPIFLFTPGETWAQQYADGGWLTNGITPNRYAEEMKGAIVMIELRYYGDSSPYDTINPETLQYLTLNQTVRDLTNFASNVVLPFDYTGKNSNADKVPWVFSGCSYAGSLAAWTESLAPGIFWAYYASSAPTEAIYDYWQYFVPAQQGLPKNCSKDITTVVEHMDNVFMHGEESEKIALKAQFGLESLDHYDDVMAVLAVVIDLWQHGYEEGRYYDVYRFCDMIENVEAGAAVTPDANGVGLPQALLGYAKWVNETTIPGYCGKYGYADKRETKCMDTHDPKNPIYTNFTVRSPSNLQWKWMLCNEAFGWWQTGAPINETTLASRLVNADYFQKQCALWFPTVNGFTYGSSKSPQDNVDRVNKLTGGWKRENATRLIQTNGQFDFWRSSGVASDFRPGGPYQGSTTALTQVVPGGMHCSDFFTYNGLQNAGVQKVIDNQMAQMKQWVSEFPKN</sequence>
<evidence type="ECO:0000256" key="6">
    <source>
        <dbReference type="SAM" id="SignalP"/>
    </source>
</evidence>
<accession>A0ABR4CRJ4</accession>
<feature type="signal peptide" evidence="6">
    <location>
        <begin position="1"/>
        <end position="18"/>
    </location>
</feature>
<dbReference type="Pfam" id="PF05577">
    <property type="entry name" value="Peptidase_S28"/>
    <property type="match status" value="1"/>
</dbReference>
<evidence type="ECO:0000256" key="4">
    <source>
        <dbReference type="ARBA" id="ARBA00022801"/>
    </source>
</evidence>